<keyword evidence="8" id="KW-0411">Iron-sulfur</keyword>
<evidence type="ECO:0000256" key="7">
    <source>
        <dbReference type="ARBA" id="ARBA00023004"/>
    </source>
</evidence>
<name>A0A3M0BI58_9AQUI</name>
<comment type="caution">
    <text evidence="13">The sequence shown here is derived from an EMBL/GenBank/DDBJ whole genome shotgun (WGS) entry which is preliminary data.</text>
</comment>
<dbReference type="PROSITE" id="PS00595">
    <property type="entry name" value="AA_TRANSFER_CLASS_5"/>
    <property type="match status" value="1"/>
</dbReference>
<comment type="similarity">
    <text evidence="2">Belongs to the class-V pyridoxal-phosphate-dependent aminotransferase family. NifS/IscS subfamily.</text>
</comment>
<organism evidence="13 14">
    <name type="scientific">Hydrogenothermus marinus</name>
    <dbReference type="NCBI Taxonomy" id="133270"/>
    <lineage>
        <taxon>Bacteria</taxon>
        <taxon>Pseudomonadati</taxon>
        <taxon>Aquificota</taxon>
        <taxon>Aquificia</taxon>
        <taxon>Aquificales</taxon>
        <taxon>Hydrogenothermaceae</taxon>
        <taxon>Hydrogenothermus</taxon>
    </lineage>
</organism>
<keyword evidence="14" id="KW-1185">Reference proteome</keyword>
<keyword evidence="11" id="KW-0175">Coiled coil</keyword>
<feature type="domain" description="Aminotransferase class V" evidence="12">
    <location>
        <begin position="3"/>
        <end position="358"/>
    </location>
</feature>
<reference evidence="13 14" key="1">
    <citation type="submission" date="2018-10" db="EMBL/GenBank/DDBJ databases">
        <title>Genomic Encyclopedia of Archaeal and Bacterial Type Strains, Phase II (KMG-II): from individual species to whole genera.</title>
        <authorList>
            <person name="Goeker M."/>
        </authorList>
    </citation>
    <scope>NUCLEOTIDE SEQUENCE [LARGE SCALE GENOMIC DNA]</scope>
    <source>
        <strain evidence="13 14">VM1</strain>
    </source>
</reference>
<dbReference type="InterPro" id="IPR015424">
    <property type="entry name" value="PyrdxlP-dep_Trfase"/>
</dbReference>
<evidence type="ECO:0000313" key="13">
    <source>
        <dbReference type="EMBL" id="RMA96009.1"/>
    </source>
</evidence>
<accession>A0A3M0BI58</accession>
<evidence type="ECO:0000256" key="9">
    <source>
        <dbReference type="ARBA" id="ARBA00050776"/>
    </source>
</evidence>
<keyword evidence="7" id="KW-0408">Iron</keyword>
<evidence type="ECO:0000259" key="12">
    <source>
        <dbReference type="Pfam" id="PF00266"/>
    </source>
</evidence>
<sequence length="375" mass="42109">MEIYLDGAATTRVFNEIVESLPTLTKRYYANPNSIHFAGQEVKNKIEKVRFLIAETLNLNYEDIIFTSGATESNNTVLKSLLFSNNEKDEIIVSPIEHKSVLVPIKFLAKNGYKIRFLNLNKNGLIDIDDLKSKISKKTALVAVIHGNNETGVIQDIESIGKICKEKEIPFFSDIVQTFLKEDINAEYIDFLSVSGHKINALKGIGFLYKGKDITPLLHGGGQEEGFRSGTQNTTGILSLGMAIEKWIENKEKYRNMLKKLRDNFEEKLKEKIPDIEIVSENTKRVSHISNIIFPKVDAQSMLLALSSKGVYVSSGSACSSGTPTPSHVLLAYGYSEEEALRSLRFSFDIFSTEEEVDIAVNIIYDTFKNLYELL</sequence>
<dbReference type="GO" id="GO:0031071">
    <property type="term" value="F:cysteine desulfurase activity"/>
    <property type="evidence" value="ECO:0007669"/>
    <property type="project" value="UniProtKB-EC"/>
</dbReference>
<evidence type="ECO:0000313" key="14">
    <source>
        <dbReference type="Proteomes" id="UP000280842"/>
    </source>
</evidence>
<dbReference type="InterPro" id="IPR016454">
    <property type="entry name" value="Cysteine_dSase"/>
</dbReference>
<dbReference type="EC" id="2.8.1.7" evidence="3"/>
<keyword evidence="4" id="KW-0808">Transferase</keyword>
<dbReference type="Gene3D" id="3.40.640.10">
    <property type="entry name" value="Type I PLP-dependent aspartate aminotransferase-like (Major domain)"/>
    <property type="match status" value="1"/>
</dbReference>
<comment type="cofactor">
    <cofactor evidence="1 10">
        <name>pyridoxal 5'-phosphate</name>
        <dbReference type="ChEBI" id="CHEBI:597326"/>
    </cofactor>
</comment>
<evidence type="ECO:0000256" key="1">
    <source>
        <dbReference type="ARBA" id="ARBA00001933"/>
    </source>
</evidence>
<keyword evidence="6" id="KW-0663">Pyridoxal phosphate</keyword>
<dbReference type="InterPro" id="IPR020578">
    <property type="entry name" value="Aminotrans_V_PyrdxlP_BS"/>
</dbReference>
<gene>
    <name evidence="13" type="ORF">CLV39_1020</name>
</gene>
<dbReference type="Gene3D" id="1.10.260.50">
    <property type="match status" value="1"/>
</dbReference>
<dbReference type="AlphaFoldDB" id="A0A3M0BI58"/>
<dbReference type="Proteomes" id="UP000280842">
    <property type="component" value="Unassembled WGS sequence"/>
</dbReference>
<dbReference type="EMBL" id="REFO01000012">
    <property type="protein sequence ID" value="RMA96009.1"/>
    <property type="molecule type" value="Genomic_DNA"/>
</dbReference>
<dbReference type="OrthoDB" id="9808002at2"/>
<dbReference type="SUPFAM" id="SSF53383">
    <property type="entry name" value="PLP-dependent transferases"/>
    <property type="match status" value="1"/>
</dbReference>
<evidence type="ECO:0000256" key="8">
    <source>
        <dbReference type="ARBA" id="ARBA00023014"/>
    </source>
</evidence>
<dbReference type="Pfam" id="PF00266">
    <property type="entry name" value="Aminotran_5"/>
    <property type="match status" value="1"/>
</dbReference>
<evidence type="ECO:0000256" key="3">
    <source>
        <dbReference type="ARBA" id="ARBA00012239"/>
    </source>
</evidence>
<dbReference type="PIRSF" id="PIRSF005572">
    <property type="entry name" value="NifS"/>
    <property type="match status" value="1"/>
</dbReference>
<evidence type="ECO:0000256" key="5">
    <source>
        <dbReference type="ARBA" id="ARBA00022723"/>
    </source>
</evidence>
<evidence type="ECO:0000256" key="2">
    <source>
        <dbReference type="ARBA" id="ARBA00006490"/>
    </source>
</evidence>
<dbReference type="PANTHER" id="PTHR11601:SF34">
    <property type="entry name" value="CYSTEINE DESULFURASE"/>
    <property type="match status" value="1"/>
</dbReference>
<dbReference type="InterPro" id="IPR015421">
    <property type="entry name" value="PyrdxlP-dep_Trfase_major"/>
</dbReference>
<proteinExistence type="inferred from homology"/>
<protein>
    <recommendedName>
        <fullName evidence="3">cysteine desulfurase</fullName>
        <ecNumber evidence="3">2.8.1.7</ecNumber>
    </recommendedName>
</protein>
<evidence type="ECO:0000256" key="6">
    <source>
        <dbReference type="ARBA" id="ARBA00022898"/>
    </source>
</evidence>
<dbReference type="Gene3D" id="3.90.1150.10">
    <property type="entry name" value="Aspartate Aminotransferase, domain 1"/>
    <property type="match status" value="1"/>
</dbReference>
<dbReference type="InterPro" id="IPR015422">
    <property type="entry name" value="PyrdxlP-dep_Trfase_small"/>
</dbReference>
<feature type="coiled-coil region" evidence="11">
    <location>
        <begin position="244"/>
        <end position="271"/>
    </location>
</feature>
<evidence type="ECO:0000256" key="10">
    <source>
        <dbReference type="RuleBase" id="RU004504"/>
    </source>
</evidence>
<dbReference type="RefSeq" id="WP_121923149.1">
    <property type="nucleotide sequence ID" value="NZ_REFO01000012.1"/>
</dbReference>
<comment type="catalytic activity">
    <reaction evidence="9">
        <text>(sulfur carrier)-H + L-cysteine = (sulfur carrier)-SH + L-alanine</text>
        <dbReference type="Rhea" id="RHEA:43892"/>
        <dbReference type="Rhea" id="RHEA-COMP:14737"/>
        <dbReference type="Rhea" id="RHEA-COMP:14739"/>
        <dbReference type="ChEBI" id="CHEBI:29917"/>
        <dbReference type="ChEBI" id="CHEBI:35235"/>
        <dbReference type="ChEBI" id="CHEBI:57972"/>
        <dbReference type="ChEBI" id="CHEBI:64428"/>
        <dbReference type="EC" id="2.8.1.7"/>
    </reaction>
</comment>
<dbReference type="InterPro" id="IPR000192">
    <property type="entry name" value="Aminotrans_V_dom"/>
</dbReference>
<keyword evidence="5" id="KW-0479">Metal-binding</keyword>
<evidence type="ECO:0000256" key="4">
    <source>
        <dbReference type="ARBA" id="ARBA00022679"/>
    </source>
</evidence>
<evidence type="ECO:0000256" key="11">
    <source>
        <dbReference type="SAM" id="Coils"/>
    </source>
</evidence>
<dbReference type="GO" id="GO:0046872">
    <property type="term" value="F:metal ion binding"/>
    <property type="evidence" value="ECO:0007669"/>
    <property type="project" value="UniProtKB-KW"/>
</dbReference>
<dbReference type="GO" id="GO:0051536">
    <property type="term" value="F:iron-sulfur cluster binding"/>
    <property type="evidence" value="ECO:0007669"/>
    <property type="project" value="UniProtKB-KW"/>
</dbReference>
<dbReference type="PANTHER" id="PTHR11601">
    <property type="entry name" value="CYSTEINE DESULFURYLASE FAMILY MEMBER"/>
    <property type="match status" value="1"/>
</dbReference>